<organism evidence="2 3">
    <name type="scientific">Ridgeia piscesae</name>
    <name type="common">Tubeworm</name>
    <dbReference type="NCBI Taxonomy" id="27915"/>
    <lineage>
        <taxon>Eukaryota</taxon>
        <taxon>Metazoa</taxon>
        <taxon>Spiralia</taxon>
        <taxon>Lophotrochozoa</taxon>
        <taxon>Annelida</taxon>
        <taxon>Polychaeta</taxon>
        <taxon>Sedentaria</taxon>
        <taxon>Canalipalpata</taxon>
        <taxon>Sabellida</taxon>
        <taxon>Siboglinidae</taxon>
        <taxon>Ridgeia</taxon>
    </lineage>
</organism>
<dbReference type="Proteomes" id="UP001209878">
    <property type="component" value="Unassembled WGS sequence"/>
</dbReference>
<evidence type="ECO:0000313" key="2">
    <source>
        <dbReference type="EMBL" id="KAK2193487.1"/>
    </source>
</evidence>
<evidence type="ECO:0000259" key="1">
    <source>
        <dbReference type="PROSITE" id="PS50835"/>
    </source>
</evidence>
<dbReference type="InterPro" id="IPR007110">
    <property type="entry name" value="Ig-like_dom"/>
</dbReference>
<sequence>MLLRRRSLETLARMSKMNATLDKNGKWAHVSIPTLHSIDSFDFSGILTTWQLQALMTKARMFAFHMPSKDTGDTFLQYDKLTADRFTFMASVKTTVSRSYYDIPELPVSPSMRVSLCLGYIGTSSLSTAANLNCEETGEVFVHNVNQVVSVDKTTRKPTPLPDWWRTKYASAVVGNERLVIPRFSQPDKVHMYECKIPWSDVDMYRHTNYVAYIRYSIDCAMDGILTGAYSNFTNTQSQYLIKDTNIAFYNESVPNDVLQVASWEDKDNPYILRFDGTKDGKTIFQNSIEFYPEKSSL</sequence>
<name>A0AAD9PFB9_RIDPI</name>
<dbReference type="SUPFAM" id="SSF54637">
    <property type="entry name" value="Thioesterase/thiol ester dehydrase-isomerase"/>
    <property type="match status" value="2"/>
</dbReference>
<reference evidence="2" key="1">
    <citation type="journal article" date="2023" name="Mol. Biol. Evol.">
        <title>Third-Generation Sequencing Reveals the Adaptive Role of the Epigenome in Three Deep-Sea Polychaetes.</title>
        <authorList>
            <person name="Perez M."/>
            <person name="Aroh O."/>
            <person name="Sun Y."/>
            <person name="Lan Y."/>
            <person name="Juniper S.K."/>
            <person name="Young C.R."/>
            <person name="Angers B."/>
            <person name="Qian P.Y."/>
        </authorList>
    </citation>
    <scope>NUCLEOTIDE SEQUENCE</scope>
    <source>
        <strain evidence="2">R07B-5</strain>
    </source>
</reference>
<dbReference type="InterPro" id="IPR029069">
    <property type="entry name" value="HotDog_dom_sf"/>
</dbReference>
<dbReference type="AlphaFoldDB" id="A0AAD9PFB9"/>
<protein>
    <recommendedName>
        <fullName evidence="1">Ig-like domain-containing protein</fullName>
    </recommendedName>
</protein>
<dbReference type="PROSITE" id="PS50835">
    <property type="entry name" value="IG_LIKE"/>
    <property type="match status" value="1"/>
</dbReference>
<proteinExistence type="predicted"/>
<keyword evidence="3" id="KW-1185">Reference proteome</keyword>
<dbReference type="PANTHER" id="PTHR34487:SF1">
    <property type="entry name" value="ACYL-ACP THIOESTERASE"/>
    <property type="match status" value="1"/>
</dbReference>
<gene>
    <name evidence="2" type="ORF">NP493_12g07000</name>
</gene>
<accession>A0AAD9PFB9</accession>
<evidence type="ECO:0000313" key="3">
    <source>
        <dbReference type="Proteomes" id="UP001209878"/>
    </source>
</evidence>
<dbReference type="EMBL" id="JAODUO010000012">
    <property type="protein sequence ID" value="KAK2193487.1"/>
    <property type="molecule type" value="Genomic_DNA"/>
</dbReference>
<dbReference type="PANTHER" id="PTHR34487">
    <property type="entry name" value="ACYL-ACP THIOESTERASE"/>
    <property type="match status" value="1"/>
</dbReference>
<comment type="caution">
    <text evidence="2">The sequence shown here is derived from an EMBL/GenBank/DDBJ whole genome shotgun (WGS) entry which is preliminary data.</text>
</comment>
<feature type="domain" description="Ig-like" evidence="1">
    <location>
        <begin position="104"/>
        <end position="197"/>
    </location>
</feature>
<dbReference type="Gene3D" id="3.10.129.10">
    <property type="entry name" value="Hotdog Thioesterase"/>
    <property type="match status" value="1"/>
</dbReference>